<protein>
    <submittedName>
        <fullName evidence="3">Uncharacterized protein</fullName>
    </submittedName>
</protein>
<keyword evidence="2" id="KW-1133">Transmembrane helix</keyword>
<reference evidence="3 4" key="1">
    <citation type="submission" date="2024-08" db="EMBL/GenBank/DDBJ databases">
        <title>Genome mining of Saccharopolyspora cebuensis PGLac3 from Nigerian medicinal plant.</title>
        <authorList>
            <person name="Ezeobiora C.E."/>
            <person name="Igbokwe N.H."/>
            <person name="Amin D.H."/>
            <person name="Mendie U.E."/>
        </authorList>
    </citation>
    <scope>NUCLEOTIDE SEQUENCE [LARGE SCALE GENOMIC DNA]</scope>
    <source>
        <strain evidence="3 4">PGLac3</strain>
    </source>
</reference>
<gene>
    <name evidence="3" type="ORF">AB8O55_12000</name>
</gene>
<feature type="compositionally biased region" description="Low complexity" evidence="1">
    <location>
        <begin position="69"/>
        <end position="78"/>
    </location>
</feature>
<evidence type="ECO:0000313" key="4">
    <source>
        <dbReference type="Proteomes" id="UP001564626"/>
    </source>
</evidence>
<evidence type="ECO:0000256" key="1">
    <source>
        <dbReference type="SAM" id="MobiDB-lite"/>
    </source>
</evidence>
<dbReference type="RefSeq" id="WP_345364432.1">
    <property type="nucleotide sequence ID" value="NZ_BAABII010000012.1"/>
</dbReference>
<organism evidence="3 4">
    <name type="scientific">Saccharopolyspora cebuensis</name>
    <dbReference type="NCBI Taxonomy" id="418759"/>
    <lineage>
        <taxon>Bacteria</taxon>
        <taxon>Bacillati</taxon>
        <taxon>Actinomycetota</taxon>
        <taxon>Actinomycetes</taxon>
        <taxon>Pseudonocardiales</taxon>
        <taxon>Pseudonocardiaceae</taxon>
        <taxon>Saccharopolyspora</taxon>
    </lineage>
</organism>
<keyword evidence="2" id="KW-0812">Transmembrane</keyword>
<keyword evidence="4" id="KW-1185">Reference proteome</keyword>
<name>A0ABV4CI02_9PSEU</name>
<dbReference type="EMBL" id="JBGEHV010000018">
    <property type="protein sequence ID" value="MEY8040118.1"/>
    <property type="molecule type" value="Genomic_DNA"/>
</dbReference>
<comment type="caution">
    <text evidence="3">The sequence shown here is derived from an EMBL/GenBank/DDBJ whole genome shotgun (WGS) entry which is preliminary data.</text>
</comment>
<evidence type="ECO:0000313" key="3">
    <source>
        <dbReference type="EMBL" id="MEY8040118.1"/>
    </source>
</evidence>
<dbReference type="Proteomes" id="UP001564626">
    <property type="component" value="Unassembled WGS sequence"/>
</dbReference>
<feature type="region of interest" description="Disordered" evidence="1">
    <location>
        <begin position="38"/>
        <end position="134"/>
    </location>
</feature>
<accession>A0ABV4CI02</accession>
<sequence>MDVIVLSFVTGFALATLIFWPLLHGAKRRLTEAGVIESPPKGRHALRTEAATAPRPAAAPKSAEKEPTAEAAKAEPVADVPRQPEPKADASAAPDREAEPVPPESPAETTQPSEPVPPEAHPEDKGDIPVLPTNLFEEHFEARFNRSRQRLERLRSELNGN</sequence>
<proteinExistence type="predicted"/>
<evidence type="ECO:0000256" key="2">
    <source>
        <dbReference type="SAM" id="Phobius"/>
    </source>
</evidence>
<feature type="transmembrane region" description="Helical" evidence="2">
    <location>
        <begin position="6"/>
        <end position="23"/>
    </location>
</feature>
<feature type="compositionally biased region" description="Low complexity" evidence="1">
    <location>
        <begin position="48"/>
        <end position="61"/>
    </location>
</feature>
<keyword evidence="2" id="KW-0472">Membrane</keyword>
<feature type="compositionally biased region" description="Basic and acidic residues" evidence="1">
    <location>
        <begin position="82"/>
        <end position="99"/>
    </location>
</feature>